<protein>
    <submittedName>
        <fullName evidence="3">NHL domain-containing protein isoform 2</fullName>
    </submittedName>
</protein>
<evidence type="ECO:0000313" key="3">
    <source>
        <dbReference type="EMBL" id="KAE8687991.1"/>
    </source>
</evidence>
<keyword evidence="4" id="KW-1185">Reference proteome</keyword>
<proteinExistence type="predicted"/>
<reference evidence="3" key="1">
    <citation type="submission" date="2019-09" db="EMBL/GenBank/DDBJ databases">
        <title>Draft genome information of white flower Hibiscus syriacus.</title>
        <authorList>
            <person name="Kim Y.-M."/>
        </authorList>
    </citation>
    <scope>NUCLEOTIDE SEQUENCE [LARGE SCALE GENOMIC DNA]</scope>
    <source>
        <strain evidence="3">YM2019G1</strain>
    </source>
</reference>
<evidence type="ECO:0000256" key="2">
    <source>
        <dbReference type="SAM" id="Phobius"/>
    </source>
</evidence>
<dbReference type="InterPro" id="IPR011042">
    <property type="entry name" value="6-blade_b-propeller_TolB-like"/>
</dbReference>
<dbReference type="Gene3D" id="2.120.10.30">
    <property type="entry name" value="TolB, C-terminal domain"/>
    <property type="match status" value="1"/>
</dbReference>
<organism evidence="3 4">
    <name type="scientific">Hibiscus syriacus</name>
    <name type="common">Rose of Sharon</name>
    <dbReference type="NCBI Taxonomy" id="106335"/>
    <lineage>
        <taxon>Eukaryota</taxon>
        <taxon>Viridiplantae</taxon>
        <taxon>Streptophyta</taxon>
        <taxon>Embryophyta</taxon>
        <taxon>Tracheophyta</taxon>
        <taxon>Spermatophyta</taxon>
        <taxon>Magnoliopsida</taxon>
        <taxon>eudicotyledons</taxon>
        <taxon>Gunneridae</taxon>
        <taxon>Pentapetalae</taxon>
        <taxon>rosids</taxon>
        <taxon>malvids</taxon>
        <taxon>Malvales</taxon>
        <taxon>Malvaceae</taxon>
        <taxon>Malvoideae</taxon>
        <taxon>Hibiscus</taxon>
    </lineage>
</organism>
<dbReference type="AlphaFoldDB" id="A0A6A2Z7M6"/>
<name>A0A6A2Z7M6_HIBSY</name>
<sequence length="282" mass="31130">MGAVGGDNNNSLGLKLLAGSPEGYPGHVHGKPREARMNHPKGLAVDDRGNIYIADTMNMAIRKISNAGVTTISGGKLTQGRGHADGPGEDAKEIQLHFDDCANRYGSGFPLGIGVLVAAGFFGYMLGLLQRRVGTIVSSKNANAAVLSLSTYQTPSIIQHQQQQKHTMPWPAQESFVIPDDDEHPSIDTRPPTPRKAYPLMSKDAKKIHQLFHIGWNSNTQQQRYRSSIQHTCIEQSHEKSNEIVSGAVQEQNRKHESIVVKPVYHGDNMYDYRNDIHFRSN</sequence>
<keyword evidence="2" id="KW-1133">Transmembrane helix</keyword>
<feature type="transmembrane region" description="Helical" evidence="2">
    <location>
        <begin position="109"/>
        <end position="129"/>
    </location>
</feature>
<accession>A0A6A2Z7M6</accession>
<keyword evidence="2" id="KW-0472">Membrane</keyword>
<dbReference type="PANTHER" id="PTHR13833">
    <property type="match status" value="1"/>
</dbReference>
<dbReference type="Proteomes" id="UP000436088">
    <property type="component" value="Unassembled WGS sequence"/>
</dbReference>
<keyword evidence="2" id="KW-0812">Transmembrane</keyword>
<comment type="caution">
    <text evidence="3">The sequence shown here is derived from an EMBL/GenBank/DDBJ whole genome shotgun (WGS) entry which is preliminary data.</text>
</comment>
<dbReference type="PANTHER" id="PTHR13833:SF57">
    <property type="entry name" value="NHL REPEAT PROTEIN"/>
    <property type="match status" value="1"/>
</dbReference>
<keyword evidence="1" id="KW-0677">Repeat</keyword>
<evidence type="ECO:0000256" key="1">
    <source>
        <dbReference type="ARBA" id="ARBA00022737"/>
    </source>
</evidence>
<dbReference type="EMBL" id="VEPZ02001198">
    <property type="protein sequence ID" value="KAE8687991.1"/>
    <property type="molecule type" value="Genomic_DNA"/>
</dbReference>
<gene>
    <name evidence="3" type="ORF">F3Y22_tig00111005pilonHSYRG00106</name>
</gene>
<evidence type="ECO:0000313" key="4">
    <source>
        <dbReference type="Proteomes" id="UP000436088"/>
    </source>
</evidence>
<dbReference type="InterPro" id="IPR001258">
    <property type="entry name" value="NHL_repeat"/>
</dbReference>
<dbReference type="Pfam" id="PF01436">
    <property type="entry name" value="NHL"/>
    <property type="match status" value="1"/>
</dbReference>